<dbReference type="InterPro" id="IPR017896">
    <property type="entry name" value="4Fe4S_Fe-S-bd"/>
</dbReference>
<name>A0ABS5U6P2_9BACT</name>
<comment type="caution">
    <text evidence="7">The sequence shown here is derived from an EMBL/GenBank/DDBJ whole genome shotgun (WGS) entry which is preliminary data.</text>
</comment>
<keyword evidence="3" id="KW-0560">Oxidoreductase</keyword>
<dbReference type="EMBL" id="JAHDYS010000004">
    <property type="protein sequence ID" value="MBT1071326.1"/>
    <property type="molecule type" value="Genomic_DNA"/>
</dbReference>
<dbReference type="PANTHER" id="PTHR43255">
    <property type="entry name" value="IRON-SULFUR-BINDING OXIDOREDUCTASE FADF-RELATED-RELATED"/>
    <property type="match status" value="1"/>
</dbReference>
<gene>
    <name evidence="7" type="ORF">KJB30_06010</name>
</gene>
<evidence type="ECO:0000313" key="7">
    <source>
        <dbReference type="EMBL" id="MBT1071326.1"/>
    </source>
</evidence>
<keyword evidence="4" id="KW-0408">Iron</keyword>
<dbReference type="InterPro" id="IPR009051">
    <property type="entry name" value="Helical_ferredxn"/>
</dbReference>
<keyword evidence="8" id="KW-1185">Reference proteome</keyword>
<dbReference type="RefSeq" id="WP_214297036.1">
    <property type="nucleotide sequence ID" value="NZ_JAHDYS010000004.1"/>
</dbReference>
<evidence type="ECO:0000256" key="4">
    <source>
        <dbReference type="ARBA" id="ARBA00023004"/>
    </source>
</evidence>
<evidence type="ECO:0000256" key="2">
    <source>
        <dbReference type="ARBA" id="ARBA00022723"/>
    </source>
</evidence>
<dbReference type="Pfam" id="PF13183">
    <property type="entry name" value="Fer4_8"/>
    <property type="match status" value="1"/>
</dbReference>
<organism evidence="7 8">
    <name type="scientific">Pelotalea chapellei</name>
    <dbReference type="NCBI Taxonomy" id="44671"/>
    <lineage>
        <taxon>Bacteria</taxon>
        <taxon>Pseudomonadati</taxon>
        <taxon>Thermodesulfobacteriota</taxon>
        <taxon>Desulfuromonadia</taxon>
        <taxon>Geobacterales</taxon>
        <taxon>Geobacteraceae</taxon>
        <taxon>Pelotalea</taxon>
    </lineage>
</organism>
<protein>
    <submittedName>
        <fullName evidence="7">4Fe-4S dicluster domain-containing protein</fullName>
    </submittedName>
</protein>
<dbReference type="InterPro" id="IPR017900">
    <property type="entry name" value="4Fe4S_Fe_S_CS"/>
</dbReference>
<keyword evidence="5" id="KW-0411">Iron-sulfur</keyword>
<evidence type="ECO:0000313" key="8">
    <source>
        <dbReference type="Proteomes" id="UP000784128"/>
    </source>
</evidence>
<keyword evidence="1" id="KW-0004">4Fe-4S</keyword>
<evidence type="ECO:0000259" key="6">
    <source>
        <dbReference type="Pfam" id="PF13183"/>
    </source>
</evidence>
<dbReference type="PROSITE" id="PS00198">
    <property type="entry name" value="4FE4S_FER_1"/>
    <property type="match status" value="1"/>
</dbReference>
<accession>A0ABS5U6P2</accession>
<proteinExistence type="predicted"/>
<feature type="domain" description="4Fe-4S ferredoxin-type" evidence="6">
    <location>
        <begin position="29"/>
        <end position="90"/>
    </location>
</feature>
<sequence length="194" mass="22358">MKKKKMVISQETMDIDFVRKVEALSGTSVRRCFQCGKCSAGCPMATFMEHPPNRVVRLLQLGQWQRILAGRSIWYCASCETCSTRCPNKVHLASIMDALRKLSWDAEGPSKESYVQLANKLFLQNIRTYGRQYEMRLAAVFNVKSGQFLKDLMLGPKLITKGKLKMFHKKNRNMNEIEKIFARIEEMRKKGEAL</sequence>
<dbReference type="Gene3D" id="1.10.1060.10">
    <property type="entry name" value="Alpha-helical ferredoxin"/>
    <property type="match status" value="1"/>
</dbReference>
<keyword evidence="2" id="KW-0479">Metal-binding</keyword>
<dbReference type="SUPFAM" id="SSF46548">
    <property type="entry name" value="alpha-helical ferredoxin"/>
    <property type="match status" value="1"/>
</dbReference>
<dbReference type="Proteomes" id="UP000784128">
    <property type="component" value="Unassembled WGS sequence"/>
</dbReference>
<dbReference type="PANTHER" id="PTHR43255:SF1">
    <property type="entry name" value="IRON-SULFUR-BINDING OXIDOREDUCTASE FADF-RELATED"/>
    <property type="match status" value="1"/>
</dbReference>
<evidence type="ECO:0000256" key="5">
    <source>
        <dbReference type="ARBA" id="ARBA00023014"/>
    </source>
</evidence>
<evidence type="ECO:0000256" key="3">
    <source>
        <dbReference type="ARBA" id="ARBA00023002"/>
    </source>
</evidence>
<reference evidence="7 8" key="1">
    <citation type="submission" date="2021-05" db="EMBL/GenBank/DDBJ databases">
        <title>The draft genome of Geobacter chapellei DSM 13688.</title>
        <authorList>
            <person name="Xu Z."/>
            <person name="Masuda Y."/>
            <person name="Itoh H."/>
            <person name="Senoo K."/>
        </authorList>
    </citation>
    <scope>NUCLEOTIDE SEQUENCE [LARGE SCALE GENOMIC DNA]</scope>
    <source>
        <strain evidence="7 8">DSM 13688</strain>
    </source>
</reference>
<dbReference type="InterPro" id="IPR051460">
    <property type="entry name" value="HdrC_iron-sulfur_subunit"/>
</dbReference>
<evidence type="ECO:0000256" key="1">
    <source>
        <dbReference type="ARBA" id="ARBA00022485"/>
    </source>
</evidence>